<dbReference type="OrthoDB" id="5242960at2"/>
<keyword evidence="6" id="KW-0472">Membrane</keyword>
<evidence type="ECO:0000256" key="5">
    <source>
        <dbReference type="ARBA" id="ARBA00022989"/>
    </source>
</evidence>
<dbReference type="Proteomes" id="UP000291469">
    <property type="component" value="Chromosome"/>
</dbReference>
<keyword evidence="2" id="KW-1003">Cell membrane</keyword>
<keyword evidence="4" id="KW-0378">Hydrolase</keyword>
<dbReference type="KEGG" id="erz:ER308_17680"/>
<evidence type="ECO:0000313" key="8">
    <source>
        <dbReference type="EMBL" id="QBI22101.1"/>
    </source>
</evidence>
<evidence type="ECO:0000256" key="6">
    <source>
        <dbReference type="ARBA" id="ARBA00023136"/>
    </source>
</evidence>
<dbReference type="GO" id="GO:0016787">
    <property type="term" value="F:hydrolase activity"/>
    <property type="evidence" value="ECO:0007669"/>
    <property type="project" value="UniProtKB-KW"/>
</dbReference>
<gene>
    <name evidence="8" type="ORF">ER308_17680</name>
</gene>
<dbReference type="InterPro" id="IPR000326">
    <property type="entry name" value="PAP2/HPO"/>
</dbReference>
<dbReference type="CDD" id="cd01610">
    <property type="entry name" value="PAP2_like"/>
    <property type="match status" value="1"/>
</dbReference>
<dbReference type="SMART" id="SM00014">
    <property type="entry name" value="acidPPc"/>
    <property type="match status" value="1"/>
</dbReference>
<evidence type="ECO:0000259" key="7">
    <source>
        <dbReference type="SMART" id="SM00014"/>
    </source>
</evidence>
<dbReference type="GO" id="GO:0005886">
    <property type="term" value="C:plasma membrane"/>
    <property type="evidence" value="ECO:0007669"/>
    <property type="project" value="UniProtKB-SubCell"/>
</dbReference>
<dbReference type="AlphaFoldDB" id="A0A411YLQ5"/>
<reference evidence="8 9" key="1">
    <citation type="submission" date="2019-01" db="EMBL/GenBank/DDBJ databases">
        <title>Egibacter rhizosphaerae EGI 80759T.</title>
        <authorList>
            <person name="Chen D.-D."/>
            <person name="Tian Y."/>
            <person name="Jiao J.-Y."/>
            <person name="Zhang X.-T."/>
            <person name="Zhang Y.-G."/>
            <person name="Zhang Y."/>
            <person name="Xiao M."/>
            <person name="Shu W.-S."/>
            <person name="Li W.-J."/>
        </authorList>
    </citation>
    <scope>NUCLEOTIDE SEQUENCE [LARGE SCALE GENOMIC DNA]</scope>
    <source>
        <strain evidence="8 9">EGI 80759</strain>
    </source>
</reference>
<dbReference type="EMBL" id="CP036402">
    <property type="protein sequence ID" value="QBI22101.1"/>
    <property type="molecule type" value="Genomic_DNA"/>
</dbReference>
<protein>
    <submittedName>
        <fullName evidence="8">Phosphatase PAP2 family protein</fullName>
    </submittedName>
</protein>
<dbReference type="SUPFAM" id="SSF48317">
    <property type="entry name" value="Acid phosphatase/Vanadium-dependent haloperoxidase"/>
    <property type="match status" value="1"/>
</dbReference>
<dbReference type="Gene3D" id="1.20.144.10">
    <property type="entry name" value="Phosphatidic acid phosphatase type 2/haloperoxidase"/>
    <property type="match status" value="1"/>
</dbReference>
<dbReference type="InterPro" id="IPR036938">
    <property type="entry name" value="PAP2/HPO_sf"/>
</dbReference>
<keyword evidence="3" id="KW-0812">Transmembrane</keyword>
<name>A0A411YLQ5_9ACTN</name>
<evidence type="ECO:0000313" key="9">
    <source>
        <dbReference type="Proteomes" id="UP000291469"/>
    </source>
</evidence>
<proteinExistence type="predicted"/>
<evidence type="ECO:0000256" key="4">
    <source>
        <dbReference type="ARBA" id="ARBA00022801"/>
    </source>
</evidence>
<organism evidence="8 9">
    <name type="scientific">Egibacter rhizosphaerae</name>
    <dbReference type="NCBI Taxonomy" id="1670831"/>
    <lineage>
        <taxon>Bacteria</taxon>
        <taxon>Bacillati</taxon>
        <taxon>Actinomycetota</taxon>
        <taxon>Nitriliruptoria</taxon>
        <taxon>Egibacterales</taxon>
        <taxon>Egibacteraceae</taxon>
        <taxon>Egibacter</taxon>
    </lineage>
</organism>
<sequence length="191" mass="20168">MLVGAAVTAVAWRSLGLRSAQRLDVRLGDALRARRRPGRRADRWVVATTDLGSLYAVGGASATLAWLGRREAAGDVAGIGLLAWVVGQRTKRFVRRKRPYEADGVRRLIRPPTGSSFPSGHAAVAAAVAEVLADEVHPLGRVALRGVAGYVAASRVDVGVHYASDVLGGAGIGIALAGLWRLVPPGRWRRA</sequence>
<evidence type="ECO:0000256" key="2">
    <source>
        <dbReference type="ARBA" id="ARBA00022475"/>
    </source>
</evidence>
<comment type="subcellular location">
    <subcellularLocation>
        <location evidence="1">Cell membrane</location>
        <topology evidence="1">Multi-pass membrane protein</topology>
    </subcellularLocation>
</comment>
<feature type="domain" description="Phosphatidic acid phosphatase type 2/haloperoxidase" evidence="7">
    <location>
        <begin position="72"/>
        <end position="181"/>
    </location>
</feature>
<keyword evidence="5" id="KW-1133">Transmembrane helix</keyword>
<dbReference type="PANTHER" id="PTHR14969:SF62">
    <property type="entry name" value="DECAPRENYLPHOSPHORYL-5-PHOSPHORIBOSE PHOSPHATASE RV3807C-RELATED"/>
    <property type="match status" value="1"/>
</dbReference>
<evidence type="ECO:0000256" key="1">
    <source>
        <dbReference type="ARBA" id="ARBA00004651"/>
    </source>
</evidence>
<evidence type="ECO:0000256" key="3">
    <source>
        <dbReference type="ARBA" id="ARBA00022692"/>
    </source>
</evidence>
<keyword evidence="9" id="KW-1185">Reference proteome</keyword>
<dbReference type="Pfam" id="PF01569">
    <property type="entry name" value="PAP2"/>
    <property type="match status" value="1"/>
</dbReference>
<accession>A0A411YLQ5</accession>
<dbReference type="PANTHER" id="PTHR14969">
    <property type="entry name" value="SPHINGOSINE-1-PHOSPHATE PHOSPHOHYDROLASE"/>
    <property type="match status" value="1"/>
</dbReference>